<organism evidence="1 2">
    <name type="scientific">Penicillium hordei</name>
    <dbReference type="NCBI Taxonomy" id="40994"/>
    <lineage>
        <taxon>Eukaryota</taxon>
        <taxon>Fungi</taxon>
        <taxon>Dikarya</taxon>
        <taxon>Ascomycota</taxon>
        <taxon>Pezizomycotina</taxon>
        <taxon>Eurotiomycetes</taxon>
        <taxon>Eurotiomycetidae</taxon>
        <taxon>Eurotiales</taxon>
        <taxon>Aspergillaceae</taxon>
        <taxon>Penicillium</taxon>
    </lineage>
</organism>
<evidence type="ECO:0000313" key="2">
    <source>
        <dbReference type="Proteomes" id="UP001213799"/>
    </source>
</evidence>
<proteinExistence type="predicted"/>
<name>A0AAD6E6V2_9EURO</name>
<dbReference type="EMBL" id="JAQJAE010000003">
    <property type="protein sequence ID" value="KAJ5602851.1"/>
    <property type="molecule type" value="Genomic_DNA"/>
</dbReference>
<dbReference type="Proteomes" id="UP001213799">
    <property type="component" value="Unassembled WGS sequence"/>
</dbReference>
<dbReference type="AlphaFoldDB" id="A0AAD6E6V2"/>
<dbReference type="RefSeq" id="XP_056752649.1">
    <property type="nucleotide sequence ID" value="XM_056896864.1"/>
</dbReference>
<comment type="caution">
    <text evidence="1">The sequence shown here is derived from an EMBL/GenBank/DDBJ whole genome shotgun (WGS) entry which is preliminary data.</text>
</comment>
<reference evidence="1" key="2">
    <citation type="submission" date="2023-01" db="EMBL/GenBank/DDBJ databases">
        <authorList>
            <person name="Petersen C."/>
        </authorList>
    </citation>
    <scope>NUCLEOTIDE SEQUENCE</scope>
    <source>
        <strain evidence="1">IBT 12815</strain>
    </source>
</reference>
<accession>A0AAD6E6V2</accession>
<reference evidence="1" key="1">
    <citation type="journal article" date="2023" name="IMA Fungus">
        <title>Comparative genomic study of the Penicillium genus elucidates a diverse pangenome and 15 lateral gene transfer events.</title>
        <authorList>
            <person name="Petersen C."/>
            <person name="Sorensen T."/>
            <person name="Nielsen M.R."/>
            <person name="Sondergaard T.E."/>
            <person name="Sorensen J.L."/>
            <person name="Fitzpatrick D.A."/>
            <person name="Frisvad J.C."/>
            <person name="Nielsen K.L."/>
        </authorList>
    </citation>
    <scope>NUCLEOTIDE SEQUENCE</scope>
    <source>
        <strain evidence="1">IBT 12815</strain>
    </source>
</reference>
<dbReference type="GeneID" id="81587106"/>
<protein>
    <submittedName>
        <fullName evidence="1">Uncharacterized protein</fullName>
    </submittedName>
</protein>
<gene>
    <name evidence="1" type="ORF">N7537_005807</name>
</gene>
<sequence>MTMCPIYYSSGHHVQRYALLPVAAAVTKSEITAKKLIETVVDYTVDSNVASPRAILGGFWRLVLKGPGY</sequence>
<keyword evidence="2" id="KW-1185">Reference proteome</keyword>
<evidence type="ECO:0000313" key="1">
    <source>
        <dbReference type="EMBL" id="KAJ5602851.1"/>
    </source>
</evidence>